<dbReference type="InterPro" id="IPR032710">
    <property type="entry name" value="NTF2-like_dom_sf"/>
</dbReference>
<dbReference type="PANTHER" id="PTHR38436">
    <property type="entry name" value="POLYKETIDE CYCLASE SNOAL-LIKE DOMAIN"/>
    <property type="match status" value="1"/>
</dbReference>
<gene>
    <name evidence="1" type="ORF">GCM10025751_54330</name>
</gene>
<evidence type="ECO:0000313" key="2">
    <source>
        <dbReference type="Proteomes" id="UP001501729"/>
    </source>
</evidence>
<proteinExistence type="predicted"/>
<dbReference type="Pfam" id="PF07366">
    <property type="entry name" value="SnoaL"/>
    <property type="match status" value="1"/>
</dbReference>
<reference evidence="1 2" key="1">
    <citation type="journal article" date="2019" name="Int. J. Syst. Evol. Microbiol.">
        <title>The Global Catalogue of Microorganisms (GCM) 10K type strain sequencing project: providing services to taxonomists for standard genome sequencing and annotation.</title>
        <authorList>
            <consortium name="The Broad Institute Genomics Platform"/>
            <consortium name="The Broad Institute Genome Sequencing Center for Infectious Disease"/>
            <person name="Wu L."/>
            <person name="Ma J."/>
        </authorList>
    </citation>
    <scope>NUCLEOTIDE SEQUENCE [LARGE SCALE GENOMIC DNA]</scope>
    <source>
        <strain evidence="1 2">JCM 17504</strain>
    </source>
</reference>
<dbReference type="EMBL" id="BAABKX010000030">
    <property type="protein sequence ID" value="GAA5064574.1"/>
    <property type="molecule type" value="Genomic_DNA"/>
</dbReference>
<dbReference type="InterPro" id="IPR009959">
    <property type="entry name" value="Cyclase_SnoaL-like"/>
</dbReference>
<sequence length="93" mass="10329">MSEESFQSCEEFKAGNAAFFAAFPDLTVTEDGCIAEGNTVVYRHYLIGTHEGEIMGVEPTGIEISLENAGVFRIENKKIVDLYLYADNISLMR</sequence>
<organism evidence="1 2">
    <name type="scientific">Haladaptatus pallidirubidus</name>
    <dbReference type="NCBI Taxonomy" id="1008152"/>
    <lineage>
        <taxon>Archaea</taxon>
        <taxon>Methanobacteriati</taxon>
        <taxon>Methanobacteriota</taxon>
        <taxon>Stenosarchaea group</taxon>
        <taxon>Halobacteria</taxon>
        <taxon>Halobacteriales</taxon>
        <taxon>Haladaptataceae</taxon>
        <taxon>Haladaptatus</taxon>
    </lineage>
</organism>
<dbReference type="RefSeq" id="WP_227778927.1">
    <property type="nucleotide sequence ID" value="NZ_BAABKX010000030.1"/>
</dbReference>
<dbReference type="Gene3D" id="3.10.450.50">
    <property type="match status" value="1"/>
</dbReference>
<dbReference type="GO" id="GO:0030638">
    <property type="term" value="P:polyketide metabolic process"/>
    <property type="evidence" value="ECO:0007669"/>
    <property type="project" value="InterPro"/>
</dbReference>
<name>A0AAV3URF0_9EURY</name>
<dbReference type="AlphaFoldDB" id="A0AAV3URF0"/>
<protein>
    <recommendedName>
        <fullName evidence="3">SnoaL-like polyketide cyclase</fullName>
    </recommendedName>
</protein>
<evidence type="ECO:0008006" key="3">
    <source>
        <dbReference type="Google" id="ProtNLM"/>
    </source>
</evidence>
<comment type="caution">
    <text evidence="1">The sequence shown here is derived from an EMBL/GenBank/DDBJ whole genome shotgun (WGS) entry which is preliminary data.</text>
</comment>
<keyword evidence="2" id="KW-1185">Reference proteome</keyword>
<dbReference type="PANTHER" id="PTHR38436:SF1">
    <property type="entry name" value="ESTER CYCLASE"/>
    <property type="match status" value="1"/>
</dbReference>
<accession>A0AAV3URF0</accession>
<dbReference type="SUPFAM" id="SSF54427">
    <property type="entry name" value="NTF2-like"/>
    <property type="match status" value="1"/>
</dbReference>
<evidence type="ECO:0000313" key="1">
    <source>
        <dbReference type="EMBL" id="GAA5064574.1"/>
    </source>
</evidence>
<dbReference type="GeneID" id="68617630"/>
<dbReference type="Proteomes" id="UP001501729">
    <property type="component" value="Unassembled WGS sequence"/>
</dbReference>